<comment type="function">
    <text evidence="5">Binds 23S rRNA and is also seen to make contacts with the A and possibly P site tRNAs.</text>
</comment>
<dbReference type="InterPro" id="IPR036920">
    <property type="entry name" value="Ribosomal_uL16_sf"/>
</dbReference>
<evidence type="ECO:0000256" key="2">
    <source>
        <dbReference type="ARBA" id="ARBA00022980"/>
    </source>
</evidence>
<keyword evidence="3 4" id="KW-0687">Ribonucleoprotein</keyword>
<keyword evidence="5" id="KW-0699">rRNA-binding</keyword>
<dbReference type="PANTHER" id="PTHR12220:SF13">
    <property type="entry name" value="LARGE RIBOSOMAL SUBUNIT PROTEIN UL16M"/>
    <property type="match status" value="1"/>
</dbReference>
<accession>A0A0G1JVE8</accession>
<keyword evidence="5" id="KW-0694">RNA-binding</keyword>
<evidence type="ECO:0000256" key="5">
    <source>
        <dbReference type="RuleBase" id="RU004414"/>
    </source>
</evidence>
<organism evidence="6 7">
    <name type="scientific">Candidatus Collierbacteria bacterium GW2011_GWF1_44_12</name>
    <dbReference type="NCBI Taxonomy" id="1618402"/>
    <lineage>
        <taxon>Bacteria</taxon>
        <taxon>Candidatus Collieribacteriota</taxon>
    </lineage>
</organism>
<dbReference type="NCBIfam" id="TIGR01164">
    <property type="entry name" value="rplP_bact"/>
    <property type="match status" value="1"/>
</dbReference>
<dbReference type="GO" id="GO:0019843">
    <property type="term" value="F:rRNA binding"/>
    <property type="evidence" value="ECO:0007669"/>
    <property type="project" value="UniProtKB-KW"/>
</dbReference>
<evidence type="ECO:0000313" key="7">
    <source>
        <dbReference type="Proteomes" id="UP000034097"/>
    </source>
</evidence>
<dbReference type="CDD" id="cd01433">
    <property type="entry name" value="Ribosomal_L16_L10e"/>
    <property type="match status" value="1"/>
</dbReference>
<evidence type="ECO:0000256" key="3">
    <source>
        <dbReference type="ARBA" id="ARBA00023274"/>
    </source>
</evidence>
<keyword evidence="2 4" id="KW-0689">Ribosomal protein</keyword>
<dbReference type="InterPro" id="IPR000114">
    <property type="entry name" value="Ribosomal_uL16_bact-type"/>
</dbReference>
<dbReference type="Gene3D" id="3.90.1170.10">
    <property type="entry name" value="Ribosomal protein L10e/L16"/>
    <property type="match status" value="2"/>
</dbReference>
<proteinExistence type="inferred from homology"/>
<dbReference type="AlphaFoldDB" id="A0A0G1JVE8"/>
<comment type="subunit">
    <text evidence="5">Part of the 50S ribosomal subunit.</text>
</comment>
<reference evidence="6 7" key="1">
    <citation type="journal article" date="2015" name="Nature">
        <title>rRNA introns, odd ribosomes, and small enigmatic genomes across a large radiation of phyla.</title>
        <authorList>
            <person name="Brown C.T."/>
            <person name="Hug L.A."/>
            <person name="Thomas B.C."/>
            <person name="Sharon I."/>
            <person name="Castelle C.J."/>
            <person name="Singh A."/>
            <person name="Wilkins M.J."/>
            <person name="Williams K.H."/>
            <person name="Banfield J.F."/>
        </authorList>
    </citation>
    <scope>NUCLEOTIDE SEQUENCE [LARGE SCALE GENOMIC DNA]</scope>
</reference>
<name>A0A0G1JVE8_9BACT</name>
<dbReference type="InterPro" id="IPR047873">
    <property type="entry name" value="Ribosomal_uL16"/>
</dbReference>
<comment type="similarity">
    <text evidence="1 4">Belongs to the universal ribosomal protein uL16 family.</text>
</comment>
<protein>
    <recommendedName>
        <fullName evidence="5">50S ribosomal protein L16</fullName>
    </recommendedName>
</protein>
<dbReference type="GO" id="GO:0006412">
    <property type="term" value="P:translation"/>
    <property type="evidence" value="ECO:0007669"/>
    <property type="project" value="InterPro"/>
</dbReference>
<dbReference type="SUPFAM" id="SSF54686">
    <property type="entry name" value="Ribosomal protein L16p/L10e"/>
    <property type="match status" value="1"/>
</dbReference>
<dbReference type="GO" id="GO:0022625">
    <property type="term" value="C:cytosolic large ribosomal subunit"/>
    <property type="evidence" value="ECO:0007669"/>
    <property type="project" value="TreeGrafter"/>
</dbReference>
<dbReference type="PRINTS" id="PR00060">
    <property type="entry name" value="RIBOSOMALL16"/>
</dbReference>
<dbReference type="InterPro" id="IPR016180">
    <property type="entry name" value="Ribosomal_uL16_dom"/>
</dbReference>
<dbReference type="GO" id="GO:0000049">
    <property type="term" value="F:tRNA binding"/>
    <property type="evidence" value="ECO:0007669"/>
    <property type="project" value="UniProtKB-KW"/>
</dbReference>
<dbReference type="Proteomes" id="UP000034097">
    <property type="component" value="Unassembled WGS sequence"/>
</dbReference>
<evidence type="ECO:0000313" key="6">
    <source>
        <dbReference type="EMBL" id="KKT39434.1"/>
    </source>
</evidence>
<keyword evidence="5" id="KW-0820">tRNA-binding</keyword>
<dbReference type="PATRIC" id="fig|1618402.3.peg.83"/>
<dbReference type="PANTHER" id="PTHR12220">
    <property type="entry name" value="50S/60S RIBOSOMAL PROTEIN L16"/>
    <property type="match status" value="1"/>
</dbReference>
<sequence>MLQPARRKYRKEFRGTMSGIATRSNTLSYGDFGIKTQECGWLSAAEIESARRTITHHTKRVGKSARRTITHHTKRVGKFFLRVFPHKPITNKVAGARMGSGKADISGYVAVVKPGQILMEISGVSREIASEAIRLASHKLSVKTKFIEKNND</sequence>
<evidence type="ECO:0000256" key="1">
    <source>
        <dbReference type="ARBA" id="ARBA00008931"/>
    </source>
</evidence>
<comment type="caution">
    <text evidence="6">The sequence shown here is derived from an EMBL/GenBank/DDBJ whole genome shotgun (WGS) entry which is preliminary data.</text>
</comment>
<dbReference type="GO" id="GO:0003735">
    <property type="term" value="F:structural constituent of ribosome"/>
    <property type="evidence" value="ECO:0007669"/>
    <property type="project" value="InterPro"/>
</dbReference>
<dbReference type="Pfam" id="PF00252">
    <property type="entry name" value="Ribosomal_L16"/>
    <property type="match status" value="1"/>
</dbReference>
<evidence type="ECO:0000256" key="4">
    <source>
        <dbReference type="RuleBase" id="RU004413"/>
    </source>
</evidence>
<gene>
    <name evidence="6" type="ORF">UW26_C0002G0024</name>
</gene>
<dbReference type="EMBL" id="LCHQ01000002">
    <property type="protein sequence ID" value="KKT39434.1"/>
    <property type="molecule type" value="Genomic_DNA"/>
</dbReference>